<keyword evidence="4" id="KW-1185">Reference proteome</keyword>
<reference evidence="3 4" key="1">
    <citation type="submission" date="2023-06" db="EMBL/GenBank/DDBJ databases">
        <title>Identification and characterization of horizontal gene transfer across gut microbiota members of farm animals based on homology search.</title>
        <authorList>
            <person name="Schwarzerova J."/>
            <person name="Nykrynova M."/>
            <person name="Jureckova K."/>
            <person name="Cejkova D."/>
            <person name="Rychlik I."/>
        </authorList>
    </citation>
    <scope>NUCLEOTIDE SEQUENCE [LARGE SCALE GENOMIC DNA]</scope>
    <source>
        <strain evidence="3 4">ET340</strain>
    </source>
</reference>
<organism evidence="3 4">
    <name type="scientific">Allofournierella massiliensis</name>
    <dbReference type="NCBI Taxonomy" id="1650663"/>
    <lineage>
        <taxon>Bacteria</taxon>
        <taxon>Bacillati</taxon>
        <taxon>Bacillota</taxon>
        <taxon>Clostridia</taxon>
        <taxon>Eubacteriales</taxon>
        <taxon>Oscillospiraceae</taxon>
        <taxon>Allofournierella</taxon>
    </lineage>
</organism>
<accession>A0ABT7UR60</accession>
<evidence type="ECO:0000259" key="2">
    <source>
        <dbReference type="Pfam" id="PF12010"/>
    </source>
</evidence>
<name>A0ABT7UR60_9FIRM</name>
<proteinExistence type="predicted"/>
<dbReference type="EMBL" id="JAUDCL010000014">
    <property type="protein sequence ID" value="MDM8201376.1"/>
    <property type="molecule type" value="Genomic_DNA"/>
</dbReference>
<dbReference type="Pfam" id="PF12010">
    <property type="entry name" value="DUF3502"/>
    <property type="match status" value="1"/>
</dbReference>
<dbReference type="Gene3D" id="3.40.190.10">
    <property type="entry name" value="Periplasmic binding protein-like II"/>
    <property type="match status" value="1"/>
</dbReference>
<evidence type="ECO:0000256" key="1">
    <source>
        <dbReference type="SAM" id="SignalP"/>
    </source>
</evidence>
<feature type="domain" description="DUF3502" evidence="2">
    <location>
        <begin position="446"/>
        <end position="511"/>
    </location>
</feature>
<sequence>MKNISKRAAALAMTAAMTAGLLTGCGGAGSASGSAASGGDDVTTLTWYMSINPVAADTEKVIAKLNEYTREKIGVEIDYKVIANPDYKEKMPNLINAGEYFDICFTSNWTTDYLQFTGKDAFMDITELLPQYAKETYEFIPEAVWDAVKVNGSIYGVPSYKEMGWQGGIVYNSDMAEAYGIDMSTVKTLEDYTKVLEVVAEKSKAEGKNVVGVSGLTNAWPMAAPYESLTGNPKLPAAAAVPEFGNFQDVASQTVFNQYASEEYMNYCQTVRGWNKAGYLGGDPVNYDSDIANRDNDFNNGALFSYFIQYAPGTSESMSASSGHGVGFVALMDPLFETRSAMGGLLAISSASEHPDKALEFINLLNTDEYVGTLIRHGIEGEHYTAVGDNQVDKTMGGTLTDNGYDYTYGWQFGTPFNQKWDISYPDNIEQLFQEYNDSAVISPNNGFTFDAVPVETQVAALTNVISEYTPSLETGSVDPAEYIPKFLEAMQANGVDDLMKEVENQLTTFKSAK</sequence>
<dbReference type="PANTHER" id="PTHR43649:SF17">
    <property type="entry name" value="ABC TRANSPORTER SOLUTE BINDING PROTEIN-SUGAR TRANSPORT"/>
    <property type="match status" value="1"/>
</dbReference>
<dbReference type="RefSeq" id="WP_242956148.1">
    <property type="nucleotide sequence ID" value="NZ_JAUDCL010000014.1"/>
</dbReference>
<dbReference type="InterPro" id="IPR022627">
    <property type="entry name" value="DUF3502"/>
</dbReference>
<dbReference type="SUPFAM" id="SSF53850">
    <property type="entry name" value="Periplasmic binding protein-like II"/>
    <property type="match status" value="1"/>
</dbReference>
<keyword evidence="1" id="KW-0732">Signal</keyword>
<evidence type="ECO:0000313" key="4">
    <source>
        <dbReference type="Proteomes" id="UP001529380"/>
    </source>
</evidence>
<dbReference type="InterPro" id="IPR006059">
    <property type="entry name" value="SBP"/>
</dbReference>
<dbReference type="Pfam" id="PF01547">
    <property type="entry name" value="SBP_bac_1"/>
    <property type="match status" value="1"/>
</dbReference>
<dbReference type="Proteomes" id="UP001529380">
    <property type="component" value="Unassembled WGS sequence"/>
</dbReference>
<dbReference type="PANTHER" id="PTHR43649">
    <property type="entry name" value="ARABINOSE-BINDING PROTEIN-RELATED"/>
    <property type="match status" value="1"/>
</dbReference>
<evidence type="ECO:0000313" key="3">
    <source>
        <dbReference type="EMBL" id="MDM8201376.1"/>
    </source>
</evidence>
<protein>
    <submittedName>
        <fullName evidence="3">ABC transporter substrate-binding protein</fullName>
    </submittedName>
</protein>
<feature type="chain" id="PRO_5047531782" evidence="1">
    <location>
        <begin position="19"/>
        <end position="514"/>
    </location>
</feature>
<dbReference type="PROSITE" id="PS51257">
    <property type="entry name" value="PROKAR_LIPOPROTEIN"/>
    <property type="match status" value="1"/>
</dbReference>
<feature type="signal peptide" evidence="1">
    <location>
        <begin position="1"/>
        <end position="18"/>
    </location>
</feature>
<gene>
    <name evidence="3" type="ORF">QUW08_08750</name>
</gene>
<comment type="caution">
    <text evidence="3">The sequence shown here is derived from an EMBL/GenBank/DDBJ whole genome shotgun (WGS) entry which is preliminary data.</text>
</comment>
<dbReference type="InterPro" id="IPR050490">
    <property type="entry name" value="Bact_solute-bd_prot1"/>
</dbReference>